<evidence type="ECO:0000313" key="2">
    <source>
        <dbReference type="EMBL" id="PQJ54070.1"/>
    </source>
</evidence>
<protein>
    <recommendedName>
        <fullName evidence="4">KfrA N-terminal DNA-binding domain-containing protein</fullName>
    </recommendedName>
</protein>
<keyword evidence="1" id="KW-0175">Coiled coil</keyword>
<dbReference type="Proteomes" id="UP000239007">
    <property type="component" value="Unassembled WGS sequence"/>
</dbReference>
<proteinExistence type="predicted"/>
<comment type="caution">
    <text evidence="2">The sequence shown here is derived from an EMBL/GenBank/DDBJ whole genome shotgun (WGS) entry which is preliminary data.</text>
</comment>
<evidence type="ECO:0008006" key="4">
    <source>
        <dbReference type="Google" id="ProtNLM"/>
    </source>
</evidence>
<gene>
    <name evidence="2" type="ORF">BTO11_10685</name>
</gene>
<dbReference type="EMBL" id="MSCH01000003">
    <property type="protein sequence ID" value="PQJ54070.1"/>
    <property type="molecule type" value="Genomic_DNA"/>
</dbReference>
<organism evidence="2 3">
    <name type="scientific">Psychrosphaera saromensis</name>
    <dbReference type="NCBI Taxonomy" id="716813"/>
    <lineage>
        <taxon>Bacteria</taxon>
        <taxon>Pseudomonadati</taxon>
        <taxon>Pseudomonadota</taxon>
        <taxon>Gammaproteobacteria</taxon>
        <taxon>Alteromonadales</taxon>
        <taxon>Pseudoalteromonadaceae</taxon>
        <taxon>Psychrosphaera</taxon>
    </lineage>
</organism>
<dbReference type="RefSeq" id="WP_105052580.1">
    <property type="nucleotide sequence ID" value="NZ_BMYG01000007.1"/>
</dbReference>
<reference evidence="2 3" key="1">
    <citation type="submission" date="2016-12" db="EMBL/GenBank/DDBJ databases">
        <title>Diversity of luminous bacteria.</title>
        <authorList>
            <person name="Yoshizawa S."/>
            <person name="Kogure K."/>
        </authorList>
    </citation>
    <scope>NUCLEOTIDE SEQUENCE [LARGE SCALE GENOMIC DNA]</scope>
    <source>
        <strain evidence="2 3">SA4-48</strain>
    </source>
</reference>
<name>A0A2S7UXS9_9GAMM</name>
<feature type="coiled-coil region" evidence="1">
    <location>
        <begin position="59"/>
        <end position="86"/>
    </location>
</feature>
<accession>A0A2S7UXS9</accession>
<sequence>MNTAEIIRICQTLSQQGKEPSIALIKSRADKGTPMPTVISGLQQWRANPSLDIPLDETTKVTNDEKQTLEQRVQTLEQEVAELKASLLRLIA</sequence>
<evidence type="ECO:0000313" key="3">
    <source>
        <dbReference type="Proteomes" id="UP000239007"/>
    </source>
</evidence>
<dbReference type="AlphaFoldDB" id="A0A2S7UXS9"/>
<dbReference type="OrthoDB" id="6388459at2"/>
<evidence type="ECO:0000256" key="1">
    <source>
        <dbReference type="SAM" id="Coils"/>
    </source>
</evidence>
<keyword evidence="3" id="KW-1185">Reference proteome</keyword>